<feature type="compositionally biased region" description="Low complexity" evidence="1">
    <location>
        <begin position="401"/>
        <end position="412"/>
    </location>
</feature>
<feature type="region of interest" description="Disordered" evidence="1">
    <location>
        <begin position="396"/>
        <end position="429"/>
    </location>
</feature>
<dbReference type="AlphaFoldDB" id="A0A835YLK3"/>
<protein>
    <submittedName>
        <fullName evidence="2">Uncharacterized protein</fullName>
    </submittedName>
</protein>
<evidence type="ECO:0000256" key="1">
    <source>
        <dbReference type="SAM" id="MobiDB-lite"/>
    </source>
</evidence>
<dbReference type="Proteomes" id="UP000664859">
    <property type="component" value="Unassembled WGS sequence"/>
</dbReference>
<sequence length="551" mass="54599">MVAHATGPGSIKAADSLTSSDVQRALRTLGLNVGANGILVSARQGGPAAKQQLLQRLFGDLAQGTSSKTSTIAIERPIAPRLVLILFDRFGQPRCPTGAFTVVAVRPAAAAAFALSNAMPTEVSQRDFEELSLLAKAALHIDDRGTLVSDGFRWTTIVPPTACKLECATLPATIASELRRHALHTSDLAAVLVTGSTMIAHPLPSLTSIAITICRKAATSETQKDVILILDSGAAAAAALPMQPSAAAAAPPPLSHPIPASIAPPPLPLPLRVDVDAGLWGSAFRHAPSPPLAPPLLAIMPAAPAGAVPLSDVTSAMQQCSAAMEAPRFEELEPIAAPSAAAAAADDVAMALLPAAAGTGPGGAAEAAAAAVPPDSAAAPAAVAVAAVLPPHMRLKRSADSADPTAPASTVGEGEGGEGDGAGDGAARKRRRVVAPAAVEAVTQLAGAGEGAAAAAAAADSAAAAALAAPGGAALGKRRHRPEDGDSDSQTGNGAAVEEHPCNGAPPAQQRRRLSGSGGGGGGGAGGSGGVRTCYKPWQRDAQFVQVPSAS</sequence>
<dbReference type="EMBL" id="JAFCMP010000525">
    <property type="protein sequence ID" value="KAG5177405.1"/>
    <property type="molecule type" value="Genomic_DNA"/>
</dbReference>
<evidence type="ECO:0000313" key="2">
    <source>
        <dbReference type="EMBL" id="KAG5177405.1"/>
    </source>
</evidence>
<keyword evidence="3" id="KW-1185">Reference proteome</keyword>
<gene>
    <name evidence="2" type="ORF">JKP88DRAFT_346972</name>
</gene>
<accession>A0A835YLK3</accession>
<name>A0A835YLK3_9STRA</name>
<proteinExistence type="predicted"/>
<reference evidence="2" key="1">
    <citation type="submission" date="2021-02" db="EMBL/GenBank/DDBJ databases">
        <title>First Annotated Genome of the Yellow-green Alga Tribonema minus.</title>
        <authorList>
            <person name="Mahan K.M."/>
        </authorList>
    </citation>
    <scope>NUCLEOTIDE SEQUENCE</scope>
    <source>
        <strain evidence="2">UTEX B ZZ1240</strain>
    </source>
</reference>
<evidence type="ECO:0000313" key="3">
    <source>
        <dbReference type="Proteomes" id="UP000664859"/>
    </source>
</evidence>
<feature type="region of interest" description="Disordered" evidence="1">
    <location>
        <begin position="473"/>
        <end position="534"/>
    </location>
</feature>
<feature type="compositionally biased region" description="Gly residues" evidence="1">
    <location>
        <begin position="516"/>
        <end position="530"/>
    </location>
</feature>
<comment type="caution">
    <text evidence="2">The sequence shown here is derived from an EMBL/GenBank/DDBJ whole genome shotgun (WGS) entry which is preliminary data.</text>
</comment>
<organism evidence="2 3">
    <name type="scientific">Tribonema minus</name>
    <dbReference type="NCBI Taxonomy" id="303371"/>
    <lineage>
        <taxon>Eukaryota</taxon>
        <taxon>Sar</taxon>
        <taxon>Stramenopiles</taxon>
        <taxon>Ochrophyta</taxon>
        <taxon>PX clade</taxon>
        <taxon>Xanthophyceae</taxon>
        <taxon>Tribonematales</taxon>
        <taxon>Tribonemataceae</taxon>
        <taxon>Tribonema</taxon>
    </lineage>
</organism>